<dbReference type="EC" id="3.4.-.-" evidence="3"/>
<feature type="transmembrane region" description="Helical" evidence="1">
    <location>
        <begin position="62"/>
        <end position="80"/>
    </location>
</feature>
<evidence type="ECO:0000256" key="1">
    <source>
        <dbReference type="SAM" id="Phobius"/>
    </source>
</evidence>
<feature type="domain" description="CAAX prenyl protease 2/Lysostaphin resistance protein A-like" evidence="2">
    <location>
        <begin position="140"/>
        <end position="231"/>
    </location>
</feature>
<dbReference type="Pfam" id="PF02517">
    <property type="entry name" value="Rce1-like"/>
    <property type="match status" value="1"/>
</dbReference>
<feature type="transmembrane region" description="Helical" evidence="1">
    <location>
        <begin position="139"/>
        <end position="159"/>
    </location>
</feature>
<feature type="transmembrane region" description="Helical" evidence="1">
    <location>
        <begin position="194"/>
        <end position="211"/>
    </location>
</feature>
<dbReference type="GO" id="GO:0004175">
    <property type="term" value="F:endopeptidase activity"/>
    <property type="evidence" value="ECO:0007669"/>
    <property type="project" value="UniProtKB-ARBA"/>
</dbReference>
<dbReference type="Proteomes" id="UP001595821">
    <property type="component" value="Unassembled WGS sequence"/>
</dbReference>
<feature type="transmembrane region" description="Helical" evidence="1">
    <location>
        <begin position="100"/>
        <end position="119"/>
    </location>
</feature>
<keyword evidence="1" id="KW-0472">Membrane</keyword>
<comment type="caution">
    <text evidence="3">The sequence shown here is derived from an EMBL/GenBank/DDBJ whole genome shotgun (WGS) entry which is preliminary data.</text>
</comment>
<reference evidence="3 4" key="1">
    <citation type="journal article" date="2014" name="Int. J. Syst. Evol. Microbiol.">
        <title>Complete genome sequence of Corynebacterium casei LMG S-19264T (=DSM 44701T), isolated from a smear-ripened cheese.</title>
        <authorList>
            <consortium name="US DOE Joint Genome Institute (JGI-PGF)"/>
            <person name="Walter F."/>
            <person name="Albersmeier A."/>
            <person name="Kalinowski J."/>
            <person name="Ruckert C."/>
        </authorList>
    </citation>
    <scope>NUCLEOTIDE SEQUENCE [LARGE SCALE GENOMIC DNA]</scope>
    <source>
        <strain evidence="3 4">IBRC-M 10912</strain>
    </source>
</reference>
<feature type="transmembrane region" description="Helical" evidence="1">
    <location>
        <begin position="218"/>
        <end position="241"/>
    </location>
</feature>
<organism evidence="3 4">
    <name type="scientific">Natribaculum luteum</name>
    <dbReference type="NCBI Taxonomy" id="1586232"/>
    <lineage>
        <taxon>Archaea</taxon>
        <taxon>Methanobacteriati</taxon>
        <taxon>Methanobacteriota</taxon>
        <taxon>Stenosarchaea group</taxon>
        <taxon>Halobacteria</taxon>
        <taxon>Halobacteriales</taxon>
        <taxon>Natrialbaceae</taxon>
        <taxon>Natribaculum</taxon>
    </lineage>
</organism>
<dbReference type="PANTHER" id="PTHR36435:SF1">
    <property type="entry name" value="CAAX AMINO TERMINAL PROTEASE FAMILY PROTEIN"/>
    <property type="match status" value="1"/>
</dbReference>
<gene>
    <name evidence="3" type="ORF">ACFOZ7_02890</name>
</gene>
<dbReference type="RefSeq" id="WP_246975656.1">
    <property type="nucleotide sequence ID" value="NZ_CP095398.1"/>
</dbReference>
<keyword evidence="1" id="KW-1133">Transmembrane helix</keyword>
<dbReference type="EMBL" id="JBHSDJ010000006">
    <property type="protein sequence ID" value="MFC4245954.1"/>
    <property type="molecule type" value="Genomic_DNA"/>
</dbReference>
<dbReference type="GO" id="GO:0080120">
    <property type="term" value="P:CAAX-box protein maturation"/>
    <property type="evidence" value="ECO:0007669"/>
    <property type="project" value="UniProtKB-ARBA"/>
</dbReference>
<keyword evidence="3" id="KW-0378">Hydrolase</keyword>
<sequence>MTDSLSVRRMLASVRIGDSLGDRFGTVLIITLLPVPLVSLLYAAHRMLTDTPTGAYSLVSGYLFYGCVNLLVVGLLYGLLTPNQRAAVFTFRWPSLNETAAAIGMFVAGLGVYQITAQLNAALGYQLQGLSYSLSNPTAVLAIVLGAVVLAPVTEEILYRGLVLGAFTSRGFGPVSATVLMTALFALIHLPNFGVAGTIFISAWGFLPAVLRLRYDNLSGAVVMHALNNLFAYVVVVAAGWA</sequence>
<dbReference type="InterPro" id="IPR052710">
    <property type="entry name" value="CAAX_protease"/>
</dbReference>
<proteinExistence type="predicted"/>
<dbReference type="AlphaFoldDB" id="A0ABD5NV33"/>
<evidence type="ECO:0000313" key="3">
    <source>
        <dbReference type="EMBL" id="MFC4245954.1"/>
    </source>
</evidence>
<dbReference type="InterPro" id="IPR003675">
    <property type="entry name" value="Rce1/LyrA-like_dom"/>
</dbReference>
<name>A0ABD5NV33_9EURY</name>
<keyword evidence="1" id="KW-0812">Transmembrane</keyword>
<protein>
    <submittedName>
        <fullName evidence="3">CPBP family intramembrane glutamic endopeptidase</fullName>
        <ecNumber evidence="3">3.4.-.-</ecNumber>
    </submittedName>
</protein>
<dbReference type="PANTHER" id="PTHR36435">
    <property type="entry name" value="SLR1288 PROTEIN"/>
    <property type="match status" value="1"/>
</dbReference>
<feature type="transmembrane region" description="Helical" evidence="1">
    <location>
        <begin position="171"/>
        <end position="188"/>
    </location>
</feature>
<evidence type="ECO:0000313" key="4">
    <source>
        <dbReference type="Proteomes" id="UP001595821"/>
    </source>
</evidence>
<evidence type="ECO:0000259" key="2">
    <source>
        <dbReference type="Pfam" id="PF02517"/>
    </source>
</evidence>
<accession>A0ABD5NV33</accession>
<feature type="transmembrane region" description="Helical" evidence="1">
    <location>
        <begin position="20"/>
        <end position="42"/>
    </location>
</feature>
<dbReference type="GeneID" id="71856490"/>